<gene>
    <name evidence="2" type="ORF">JCM16774_0899</name>
</gene>
<accession>A0A510J9H6</accession>
<feature type="domain" description="AB hydrolase-1" evidence="1">
    <location>
        <begin position="19"/>
        <end position="254"/>
    </location>
</feature>
<dbReference type="OrthoDB" id="9775557at2"/>
<dbReference type="GO" id="GO:0016787">
    <property type="term" value="F:hydrolase activity"/>
    <property type="evidence" value="ECO:0007669"/>
    <property type="project" value="UniProtKB-KW"/>
</dbReference>
<dbReference type="InterPro" id="IPR050266">
    <property type="entry name" value="AB_hydrolase_sf"/>
</dbReference>
<dbReference type="PANTHER" id="PTHR43798:SF6">
    <property type="entry name" value="HYDROLASE, PUTATIVE (AFU_ORTHOLOGUE AFUA_4G13070)-RELATED"/>
    <property type="match status" value="1"/>
</dbReference>
<name>A0A510J9H6_9FUSO</name>
<dbReference type="Proteomes" id="UP000321606">
    <property type="component" value="Chromosome"/>
</dbReference>
<dbReference type="STRING" id="714315.GCA_000516535_00891"/>
<dbReference type="EMBL" id="AP019822">
    <property type="protein sequence ID" value="BBM35968.1"/>
    <property type="molecule type" value="Genomic_DNA"/>
</dbReference>
<proteinExistence type="predicted"/>
<evidence type="ECO:0000259" key="1">
    <source>
        <dbReference type="Pfam" id="PF00561"/>
    </source>
</evidence>
<dbReference type="InterPro" id="IPR029058">
    <property type="entry name" value="AB_hydrolase_fold"/>
</dbReference>
<dbReference type="InterPro" id="IPR000073">
    <property type="entry name" value="AB_hydrolase_1"/>
</dbReference>
<sequence>MFYEKDNLKLHYKVIGEGKPIILLHGLACHMKLMENCMEPVFKNKNYKRIYVDLPEMGKSEVKMDFPSSDFILESLISFIKFITDENFLLVGESYGGYIARGILAKMHERVDGMLLVCPVAVPEYGKRDLPVKNIEIFDENFLEKLDKEERRKFSELAVIADERTYKRYVEDIKEGNQVANMEFIKKLLEKYKFSFEPDELLRKIRFENPVLFIAGRQDNIVGYRDLGKLSEDYPRGSYSVIDTAGHNLQIEQPEIFECLVKDWIKRVEINLKN</sequence>
<dbReference type="AlphaFoldDB" id="A0A510J9H6"/>
<dbReference type="SUPFAM" id="SSF53474">
    <property type="entry name" value="alpha/beta-Hydrolases"/>
    <property type="match status" value="1"/>
</dbReference>
<evidence type="ECO:0000313" key="3">
    <source>
        <dbReference type="Proteomes" id="UP000321606"/>
    </source>
</evidence>
<dbReference type="KEGG" id="lgo:JCM16774_0899"/>
<dbReference type="Gene3D" id="3.40.50.1820">
    <property type="entry name" value="alpha/beta hydrolase"/>
    <property type="match status" value="1"/>
</dbReference>
<evidence type="ECO:0000313" key="2">
    <source>
        <dbReference type="EMBL" id="BBM35968.1"/>
    </source>
</evidence>
<dbReference type="PRINTS" id="PR00111">
    <property type="entry name" value="ABHYDROLASE"/>
</dbReference>
<dbReference type="Pfam" id="PF00561">
    <property type="entry name" value="Abhydrolase_1"/>
    <property type="match status" value="1"/>
</dbReference>
<organism evidence="2 3">
    <name type="scientific">Pseudoleptotrichia goodfellowii</name>
    <dbReference type="NCBI Taxonomy" id="157692"/>
    <lineage>
        <taxon>Bacteria</taxon>
        <taxon>Fusobacteriati</taxon>
        <taxon>Fusobacteriota</taxon>
        <taxon>Fusobacteriia</taxon>
        <taxon>Fusobacteriales</taxon>
        <taxon>Leptotrichiaceae</taxon>
        <taxon>Pseudoleptotrichia</taxon>
    </lineage>
</organism>
<reference evidence="2 3" key="1">
    <citation type="submission" date="2019-07" db="EMBL/GenBank/DDBJ databases">
        <title>Complete Genome Sequence of Leptotrichia goodfellowii Strain JCM 16774.</title>
        <authorList>
            <person name="Watanabe S."/>
            <person name="Cui L."/>
        </authorList>
    </citation>
    <scope>NUCLEOTIDE SEQUENCE [LARGE SCALE GENOMIC DNA]</scope>
    <source>
        <strain evidence="2 3">JCM16774</strain>
    </source>
</reference>
<dbReference type="PANTHER" id="PTHR43798">
    <property type="entry name" value="MONOACYLGLYCEROL LIPASE"/>
    <property type="match status" value="1"/>
</dbReference>
<dbReference type="RefSeq" id="WP_026737388.1">
    <property type="nucleotide sequence ID" value="NZ_AP019822.1"/>
</dbReference>
<protein>
    <submittedName>
        <fullName evidence="2">Hydrolase, alpha/beta domain protein</fullName>
    </submittedName>
</protein>
<keyword evidence="2" id="KW-0378">Hydrolase</keyword>